<evidence type="ECO:0000256" key="12">
    <source>
        <dbReference type="ARBA" id="ARBA00040080"/>
    </source>
</evidence>
<dbReference type="Proteomes" id="UP000604161">
    <property type="component" value="Unassembled WGS sequence"/>
</dbReference>
<dbReference type="NCBIfam" id="NF007089">
    <property type="entry name" value="PRK09543.1"/>
    <property type="match status" value="1"/>
</dbReference>
<keyword evidence="10" id="KW-0406">Ion transport</keyword>
<dbReference type="CDD" id="cd06550">
    <property type="entry name" value="TM_ABC_iron-siderophores_like"/>
    <property type="match status" value="1"/>
</dbReference>
<evidence type="ECO:0000256" key="9">
    <source>
        <dbReference type="ARBA" id="ARBA00022989"/>
    </source>
</evidence>
<feature type="transmembrane region" description="Helical" evidence="14">
    <location>
        <begin position="40"/>
        <end position="73"/>
    </location>
</feature>
<keyword evidence="9 14" id="KW-1133">Transmembrane helix</keyword>
<evidence type="ECO:0000256" key="7">
    <source>
        <dbReference type="ARBA" id="ARBA00022833"/>
    </source>
</evidence>
<feature type="transmembrane region" description="Helical" evidence="14">
    <location>
        <begin position="85"/>
        <end position="107"/>
    </location>
</feature>
<evidence type="ECO:0000256" key="6">
    <source>
        <dbReference type="ARBA" id="ARBA00022692"/>
    </source>
</evidence>
<evidence type="ECO:0000256" key="3">
    <source>
        <dbReference type="ARBA" id="ARBA00008034"/>
    </source>
</evidence>
<evidence type="ECO:0000256" key="1">
    <source>
        <dbReference type="ARBA" id="ARBA00002313"/>
    </source>
</evidence>
<dbReference type="SUPFAM" id="SSF81345">
    <property type="entry name" value="ABC transporter involved in vitamin B12 uptake, BtuC"/>
    <property type="match status" value="1"/>
</dbReference>
<dbReference type="Pfam" id="PF00950">
    <property type="entry name" value="ABC-3"/>
    <property type="match status" value="1"/>
</dbReference>
<dbReference type="InterPro" id="IPR001626">
    <property type="entry name" value="ABC_TroCD"/>
</dbReference>
<feature type="transmembrane region" description="Helical" evidence="14">
    <location>
        <begin position="168"/>
        <end position="201"/>
    </location>
</feature>
<feature type="transmembrane region" description="Helical" evidence="14">
    <location>
        <begin position="128"/>
        <end position="148"/>
    </location>
</feature>
<gene>
    <name evidence="15" type="primary">znuB</name>
    <name evidence="15" type="ORF">IF202_06820</name>
</gene>
<sequence length="267" mass="28621">MLDLLFRALLGGLGVAAVAGPLGAFVVWRRMAYFGDTLAHSALLGVALGFLFDINLNLAIIVLCVGLALVLVMLQKKHIIATDTLLGILAHSALSLGLVAVSFLDNIRIDLMAYLFGDLLAISQTDVYWIYGGGLAVITLLVVFWKPLLAMTVNEELAKVEGYPVEAIRLLLMLLVALVIAVAMKIVGVLLITSLMIIPAATARKLSKTPVQMASMASLIGCLSVCGGLWASYQWDTPTGPSVVVCAAFLFLIAYTLPIQRLKYFNN</sequence>
<accession>A0ABR8NXI4</accession>
<keyword evidence="16" id="KW-1185">Reference proteome</keyword>
<feature type="transmembrane region" description="Helical" evidence="14">
    <location>
        <begin position="239"/>
        <end position="257"/>
    </location>
</feature>
<evidence type="ECO:0000256" key="14">
    <source>
        <dbReference type="SAM" id="Phobius"/>
    </source>
</evidence>
<evidence type="ECO:0000313" key="15">
    <source>
        <dbReference type="EMBL" id="MBD5770760.1"/>
    </source>
</evidence>
<evidence type="ECO:0000256" key="2">
    <source>
        <dbReference type="ARBA" id="ARBA00004651"/>
    </source>
</evidence>
<comment type="function">
    <text evidence="1">Involved in the high-affinity zinc uptake transport system.</text>
</comment>
<evidence type="ECO:0000256" key="5">
    <source>
        <dbReference type="ARBA" id="ARBA00022475"/>
    </source>
</evidence>
<dbReference type="EMBL" id="JACYFC010000002">
    <property type="protein sequence ID" value="MBD5770760.1"/>
    <property type="molecule type" value="Genomic_DNA"/>
</dbReference>
<comment type="similarity">
    <text evidence="3 13">Belongs to the ABC-3 integral membrane protein family.</text>
</comment>
<keyword evidence="11 14" id="KW-0472">Membrane</keyword>
<feature type="transmembrane region" description="Helical" evidence="14">
    <location>
        <begin position="6"/>
        <end position="28"/>
    </location>
</feature>
<reference evidence="15 16" key="1">
    <citation type="submission" date="2020-09" db="EMBL/GenBank/DDBJ databases">
        <title>Marinomonas sp. nov., isolated from the cysticercosis algae of Qingdao, China.</title>
        <authorList>
            <person name="Sun X."/>
        </authorList>
    </citation>
    <scope>NUCLEOTIDE SEQUENCE [LARGE SCALE GENOMIC DNA]</scope>
    <source>
        <strain evidence="15 16">SM2066</strain>
    </source>
</reference>
<keyword evidence="8" id="KW-0864">Zinc transport</keyword>
<comment type="subcellular location">
    <subcellularLocation>
        <location evidence="2 13">Cell membrane</location>
        <topology evidence="2 13">Multi-pass membrane protein</topology>
    </subcellularLocation>
</comment>
<evidence type="ECO:0000256" key="13">
    <source>
        <dbReference type="RuleBase" id="RU003943"/>
    </source>
</evidence>
<proteinExistence type="inferred from homology"/>
<evidence type="ECO:0000256" key="8">
    <source>
        <dbReference type="ARBA" id="ARBA00022906"/>
    </source>
</evidence>
<keyword evidence="4 13" id="KW-0813">Transport</keyword>
<dbReference type="InterPro" id="IPR037294">
    <property type="entry name" value="ABC_BtuC-like"/>
</dbReference>
<feature type="transmembrane region" description="Helical" evidence="14">
    <location>
        <begin position="213"/>
        <end position="233"/>
    </location>
</feature>
<dbReference type="PANTHER" id="PTHR30477:SF23">
    <property type="entry name" value="HIGH-AFFINITY ZINC UPTAKE SYSTEM MEMBRANE PROTEIN ZNUB"/>
    <property type="match status" value="1"/>
</dbReference>
<dbReference type="Gene3D" id="1.10.3470.10">
    <property type="entry name" value="ABC transporter involved in vitamin B12 uptake, BtuC"/>
    <property type="match status" value="1"/>
</dbReference>
<evidence type="ECO:0000256" key="4">
    <source>
        <dbReference type="ARBA" id="ARBA00022448"/>
    </source>
</evidence>
<keyword evidence="5" id="KW-1003">Cell membrane</keyword>
<organism evidence="15 16">
    <name type="scientific">Marinomonas colpomeniae</name>
    <dbReference type="NCBI Taxonomy" id="2774408"/>
    <lineage>
        <taxon>Bacteria</taxon>
        <taxon>Pseudomonadati</taxon>
        <taxon>Pseudomonadota</taxon>
        <taxon>Gammaproteobacteria</taxon>
        <taxon>Oceanospirillales</taxon>
        <taxon>Oceanospirillaceae</taxon>
        <taxon>Marinomonas</taxon>
    </lineage>
</organism>
<dbReference type="RefSeq" id="WP_191594140.1">
    <property type="nucleotide sequence ID" value="NZ_JACYFC010000002.1"/>
</dbReference>
<comment type="caution">
    <text evidence="15">The sequence shown here is derived from an EMBL/GenBank/DDBJ whole genome shotgun (WGS) entry which is preliminary data.</text>
</comment>
<protein>
    <recommendedName>
        <fullName evidence="12">High-affinity zinc uptake system membrane protein ZnuB</fullName>
    </recommendedName>
</protein>
<evidence type="ECO:0000256" key="11">
    <source>
        <dbReference type="ARBA" id="ARBA00023136"/>
    </source>
</evidence>
<dbReference type="PANTHER" id="PTHR30477">
    <property type="entry name" value="ABC-TRANSPORTER METAL-BINDING PROTEIN"/>
    <property type="match status" value="1"/>
</dbReference>
<keyword evidence="7" id="KW-0862">Zinc</keyword>
<keyword evidence="6 13" id="KW-0812">Transmembrane</keyword>
<name>A0ABR8NXI4_9GAMM</name>
<evidence type="ECO:0000313" key="16">
    <source>
        <dbReference type="Proteomes" id="UP000604161"/>
    </source>
</evidence>
<evidence type="ECO:0000256" key="10">
    <source>
        <dbReference type="ARBA" id="ARBA00023065"/>
    </source>
</evidence>